<sequence>MSIISNGSDVRRYLFEYKFDNSEWGIEIVAANPTEANERLKAISWAQYKGEIYAKVPVVPGPMVRALSRIRSVLGI</sequence>
<evidence type="ECO:0000313" key="2">
    <source>
        <dbReference type="Proteomes" id="UP000231194"/>
    </source>
</evidence>
<gene>
    <name evidence="1" type="ORF">CVM73_32270</name>
</gene>
<organism evidence="1 2">
    <name type="scientific">Bradyrhizobium forestalis</name>
    <dbReference type="NCBI Taxonomy" id="1419263"/>
    <lineage>
        <taxon>Bacteria</taxon>
        <taxon>Pseudomonadati</taxon>
        <taxon>Pseudomonadota</taxon>
        <taxon>Alphaproteobacteria</taxon>
        <taxon>Hyphomicrobiales</taxon>
        <taxon>Nitrobacteraceae</taxon>
        <taxon>Bradyrhizobium</taxon>
    </lineage>
</organism>
<protein>
    <submittedName>
        <fullName evidence="1">Uncharacterized protein</fullName>
    </submittedName>
</protein>
<dbReference type="Proteomes" id="UP000231194">
    <property type="component" value="Unassembled WGS sequence"/>
</dbReference>
<keyword evidence="2" id="KW-1185">Reference proteome</keyword>
<dbReference type="EMBL" id="PGVG01000041">
    <property type="protein sequence ID" value="PJG51179.1"/>
    <property type="molecule type" value="Genomic_DNA"/>
</dbReference>
<accession>A0A2M8R027</accession>
<reference evidence="1 2" key="1">
    <citation type="submission" date="2017-11" db="EMBL/GenBank/DDBJ databases">
        <title>Bradyrhizobium forestalis sp. nov., an efficient nitrogen-fixing bacterium isolated from nodules of forest legume species in the Amazon.</title>
        <authorList>
            <person name="Costa E.M."/>
            <person name="Guimaraes A."/>
            <person name="Carvalho T.S."/>
            <person name="Rodrigues T.L."/>
            <person name="Ribeiro P.R.A."/>
            <person name="Lebbe L."/>
            <person name="Willems A."/>
            <person name="Moreira F.M.S."/>
        </authorList>
    </citation>
    <scope>NUCLEOTIDE SEQUENCE [LARGE SCALE GENOMIC DNA]</scope>
    <source>
        <strain evidence="1 2">INPA54B</strain>
    </source>
</reference>
<proteinExistence type="predicted"/>
<evidence type="ECO:0000313" key="1">
    <source>
        <dbReference type="EMBL" id="PJG51179.1"/>
    </source>
</evidence>
<name>A0A2M8R027_9BRAD</name>
<dbReference type="AlphaFoldDB" id="A0A2M8R027"/>
<comment type="caution">
    <text evidence="1">The sequence shown here is derived from an EMBL/GenBank/DDBJ whole genome shotgun (WGS) entry which is preliminary data.</text>
</comment>